<comment type="caution">
    <text evidence="1">The sequence shown here is derived from an EMBL/GenBank/DDBJ whole genome shotgun (WGS) entry which is preliminary data.</text>
</comment>
<accession>A0ACB7IJN7</accession>
<evidence type="ECO:0000313" key="1">
    <source>
        <dbReference type="EMBL" id="KAG9218442.1"/>
    </source>
</evidence>
<proteinExistence type="predicted"/>
<organism evidence="1 2">
    <name type="scientific">Pleurotus cornucopiae</name>
    <name type="common">Cornucopia mushroom</name>
    <dbReference type="NCBI Taxonomy" id="5321"/>
    <lineage>
        <taxon>Eukaryota</taxon>
        <taxon>Fungi</taxon>
        <taxon>Dikarya</taxon>
        <taxon>Basidiomycota</taxon>
        <taxon>Agaricomycotina</taxon>
        <taxon>Agaricomycetes</taxon>
        <taxon>Agaricomycetidae</taxon>
        <taxon>Agaricales</taxon>
        <taxon>Pleurotineae</taxon>
        <taxon>Pleurotaceae</taxon>
        <taxon>Pleurotus</taxon>
    </lineage>
</organism>
<name>A0ACB7IJN7_PLECO</name>
<evidence type="ECO:0000313" key="2">
    <source>
        <dbReference type="Proteomes" id="UP000824881"/>
    </source>
</evidence>
<dbReference type="Proteomes" id="UP000824881">
    <property type="component" value="Unassembled WGS sequence"/>
</dbReference>
<protein>
    <submittedName>
        <fullName evidence="1">Uncharacterized protein</fullName>
    </submittedName>
</protein>
<sequence length="499" mass="56435">MLSDYHLISFALVLALVGLKRWRRTRLPFPPGPSGYPIIGNLFDMPSELQWAKYLEWSKRYNSDAIYLDVIGSPIIVLNSYKAANDLLSVRSLLYSDRPVGTMLTELLGIVSEPHAVWSCMAHSPSRVLVRIQPRTFAESPPETALVLTRSSSTAPERTEEVSPSYRITLSPNIERAEKALVQLKEAAITGNFLVDVLPFLKYIPSWFPEARFKAYAERVRPDTVDMREAPYRQGFTLLREGKGQPSVLSGSLQRGGYSIDNPPDEEVIKDVTWIAYAGGAETSQLVLSTFFAAMLLYPEAQKKCQEELDAYLGSRLPVFEDLPHSPYVRAIMLEAIRQVNSLLSLSFTPYARHPGVAHRLTMDDEYKGYFIPKGSTVFVNTWALLRDEEYYPDPDMFDPERFLKEGELNPKSLDPIPNFGFGRRICPGRFFAMDSLLMSIASTLFCFDITKAKDSEGRDVEPDIRWDPGFTRHIVPFKCCITPRSAEATKLIRDSEFA</sequence>
<keyword evidence="2" id="KW-1185">Reference proteome</keyword>
<dbReference type="EMBL" id="WQMT02000010">
    <property type="protein sequence ID" value="KAG9218442.1"/>
    <property type="molecule type" value="Genomic_DNA"/>
</dbReference>
<reference evidence="1 2" key="1">
    <citation type="journal article" date="2021" name="Appl. Environ. Microbiol.">
        <title>Genetic linkage and physical mapping for an oyster mushroom Pleurotus cornucopiae and QTL analysis for the trait cap color.</title>
        <authorList>
            <person name="Zhang Y."/>
            <person name="Gao W."/>
            <person name="Sonnenberg A."/>
            <person name="Chen Q."/>
            <person name="Zhang J."/>
            <person name="Huang C."/>
        </authorList>
    </citation>
    <scope>NUCLEOTIDE SEQUENCE [LARGE SCALE GENOMIC DNA]</scope>
    <source>
        <strain evidence="1">CCMSSC00406</strain>
    </source>
</reference>
<gene>
    <name evidence="1" type="ORF">CCMSSC00406_0007957</name>
</gene>